<comment type="caution">
    <text evidence="2">The sequence shown here is derived from an EMBL/GenBank/DDBJ whole genome shotgun (WGS) entry which is preliminary data.</text>
</comment>
<reference evidence="2" key="1">
    <citation type="submission" date="2019-08" db="EMBL/GenBank/DDBJ databases">
        <authorList>
            <person name="Kucharzyk K."/>
            <person name="Murdoch R.W."/>
            <person name="Higgins S."/>
            <person name="Loffler F."/>
        </authorList>
    </citation>
    <scope>NUCLEOTIDE SEQUENCE</scope>
</reference>
<organism evidence="2">
    <name type="scientific">bioreactor metagenome</name>
    <dbReference type="NCBI Taxonomy" id="1076179"/>
    <lineage>
        <taxon>unclassified sequences</taxon>
        <taxon>metagenomes</taxon>
        <taxon>ecological metagenomes</taxon>
    </lineage>
</organism>
<sequence>MIIDYAEDIAAKSSISISEMVMNIIKGFVFCLIAPQLSIMAITLGSQLAQTLNLTSVVGSVSAPPVVDPTAITYFIWILVCLIAFVIFLFITARQYGMMLIQIMTYSLYVPGVVRGDAQSMGAWMRQTVAITITFLCQYFLFYLGIVFTTLNSPFATLICWTGMASAAKVLNKFGLSAGFGGGTQALSLAGQALRVATH</sequence>
<dbReference type="AlphaFoldDB" id="A0A645FLN6"/>
<dbReference type="InterPro" id="IPR046084">
    <property type="entry name" value="TrbL_4"/>
</dbReference>
<feature type="transmembrane region" description="Helical" evidence="1">
    <location>
        <begin position="129"/>
        <end position="148"/>
    </location>
</feature>
<name>A0A645FLN6_9ZZZZ</name>
<protein>
    <recommendedName>
        <fullName evidence="3">TrbL/VirB6 plasmid conjugal transfer protein</fullName>
    </recommendedName>
</protein>
<feature type="transmembrane region" description="Helical" evidence="1">
    <location>
        <begin position="21"/>
        <end position="44"/>
    </location>
</feature>
<accession>A0A645FLN6</accession>
<gene>
    <name evidence="2" type="ORF">SDC9_160433</name>
</gene>
<dbReference type="EMBL" id="VSSQ01059569">
    <property type="protein sequence ID" value="MPN13113.1"/>
    <property type="molecule type" value="Genomic_DNA"/>
</dbReference>
<keyword evidence="1" id="KW-1133">Transmembrane helix</keyword>
<keyword evidence="1" id="KW-0812">Transmembrane</keyword>
<feature type="transmembrane region" description="Helical" evidence="1">
    <location>
        <begin position="71"/>
        <end position="91"/>
    </location>
</feature>
<dbReference type="Pfam" id="PF19597">
    <property type="entry name" value="TrbL_4"/>
    <property type="match status" value="1"/>
</dbReference>
<evidence type="ECO:0008006" key="3">
    <source>
        <dbReference type="Google" id="ProtNLM"/>
    </source>
</evidence>
<keyword evidence="1" id="KW-0472">Membrane</keyword>
<evidence type="ECO:0000256" key="1">
    <source>
        <dbReference type="SAM" id="Phobius"/>
    </source>
</evidence>
<proteinExistence type="predicted"/>
<evidence type="ECO:0000313" key="2">
    <source>
        <dbReference type="EMBL" id="MPN13113.1"/>
    </source>
</evidence>